<keyword evidence="4" id="KW-0731">Sigma factor</keyword>
<dbReference type="NCBIfam" id="TIGR02937">
    <property type="entry name" value="sigma70-ECF"/>
    <property type="match status" value="1"/>
</dbReference>
<dbReference type="InterPro" id="IPR052704">
    <property type="entry name" value="ECF_Sigma-70_Domain"/>
</dbReference>
<dbReference type="PANTHER" id="PTHR30173:SF36">
    <property type="entry name" value="ECF RNA POLYMERASE SIGMA FACTOR SIGJ"/>
    <property type="match status" value="1"/>
</dbReference>
<dbReference type="GO" id="GO:0003677">
    <property type="term" value="F:DNA binding"/>
    <property type="evidence" value="ECO:0007669"/>
    <property type="project" value="InterPro"/>
</dbReference>
<dbReference type="OrthoDB" id="3672769at2"/>
<dbReference type="EMBL" id="VCKW01000003">
    <property type="protein sequence ID" value="TMR07246.1"/>
    <property type="molecule type" value="Genomic_DNA"/>
</dbReference>
<dbReference type="InterPro" id="IPR007627">
    <property type="entry name" value="RNA_pol_sigma70_r2"/>
</dbReference>
<evidence type="ECO:0000259" key="8">
    <source>
        <dbReference type="Pfam" id="PF12680"/>
    </source>
</evidence>
<dbReference type="InterPro" id="IPR014284">
    <property type="entry name" value="RNA_pol_sigma-70_dom"/>
</dbReference>
<sequence length="297" mass="32908">MPEGTTEDAATRVFADHRELLFSVVYNLLGGVADTEDVLQDTWLRWAARHGGGGDDIENPRAYLVRIAVNTALARQADISRRRETYVGPWLPEPLVSRADAGESAERTEAVSMALLVVLETLTPLERAVFVLHEVFGYAHTEIAPILDRSPSAVRQLAHRAREHVQARRPRYQADPLVQRQVTERFLKAALGGDLAALLELMAPDVTLWRDAGGRRGPLRPIHGRDRVARVISGTARREEADRFEIRYRTVNGDPSAVLFDADAPFAVMVLDLDGDGDRVRGIYAVANPDKLTHVGE</sequence>
<dbReference type="GO" id="GO:0006352">
    <property type="term" value="P:DNA-templated transcription initiation"/>
    <property type="evidence" value="ECO:0007669"/>
    <property type="project" value="InterPro"/>
</dbReference>
<evidence type="ECO:0000313" key="9">
    <source>
        <dbReference type="EMBL" id="TMR07246.1"/>
    </source>
</evidence>
<dbReference type="Proteomes" id="UP000309174">
    <property type="component" value="Unassembled WGS sequence"/>
</dbReference>
<dbReference type="InterPro" id="IPR013249">
    <property type="entry name" value="RNA_pol_sigma70_r4_t2"/>
</dbReference>
<dbReference type="Pfam" id="PF04542">
    <property type="entry name" value="Sigma70_r2"/>
    <property type="match status" value="1"/>
</dbReference>
<keyword evidence="5" id="KW-0804">Transcription</keyword>
<dbReference type="InterPro" id="IPR013325">
    <property type="entry name" value="RNA_pol_sigma_r2"/>
</dbReference>
<keyword evidence="10" id="KW-1185">Reference proteome</keyword>
<gene>
    <name evidence="9" type="ORF">ETD83_01220</name>
</gene>
<organism evidence="9 10">
    <name type="scientific">Actinomadura soli</name>
    <dbReference type="NCBI Taxonomy" id="2508997"/>
    <lineage>
        <taxon>Bacteria</taxon>
        <taxon>Bacillati</taxon>
        <taxon>Actinomycetota</taxon>
        <taxon>Actinomycetes</taxon>
        <taxon>Streptosporangiales</taxon>
        <taxon>Thermomonosporaceae</taxon>
        <taxon>Actinomadura</taxon>
    </lineage>
</organism>
<dbReference type="InterPro" id="IPR037401">
    <property type="entry name" value="SnoaL-like"/>
</dbReference>
<dbReference type="NCBIfam" id="NF007214">
    <property type="entry name" value="PRK09636.1"/>
    <property type="match status" value="1"/>
</dbReference>
<proteinExistence type="inferred from homology"/>
<name>A0A5C4JJM8_9ACTN</name>
<dbReference type="PANTHER" id="PTHR30173">
    <property type="entry name" value="SIGMA 19 FACTOR"/>
    <property type="match status" value="1"/>
</dbReference>
<comment type="similarity">
    <text evidence="1">Belongs to the sigma-70 factor family. ECF subfamily.</text>
</comment>
<comment type="caution">
    <text evidence="9">The sequence shown here is derived from an EMBL/GenBank/DDBJ whole genome shotgun (WGS) entry which is preliminary data.</text>
</comment>
<evidence type="ECO:0000256" key="4">
    <source>
        <dbReference type="ARBA" id="ARBA00023082"/>
    </source>
</evidence>
<dbReference type="GO" id="GO:0016987">
    <property type="term" value="F:sigma factor activity"/>
    <property type="evidence" value="ECO:0007669"/>
    <property type="project" value="UniProtKB-KW"/>
</dbReference>
<dbReference type="CDD" id="cd06171">
    <property type="entry name" value="Sigma70_r4"/>
    <property type="match status" value="1"/>
</dbReference>
<evidence type="ECO:0000259" key="7">
    <source>
        <dbReference type="Pfam" id="PF08281"/>
    </source>
</evidence>
<dbReference type="Pfam" id="PF12680">
    <property type="entry name" value="SnoaL_2"/>
    <property type="match status" value="1"/>
</dbReference>
<keyword evidence="3" id="KW-0805">Transcription regulation</keyword>
<dbReference type="RefSeq" id="WP_138643170.1">
    <property type="nucleotide sequence ID" value="NZ_VCKW01000003.1"/>
</dbReference>
<reference evidence="9 10" key="1">
    <citation type="submission" date="2019-05" db="EMBL/GenBank/DDBJ databases">
        <title>Draft genome sequence of Actinomadura sp. 14C53.</title>
        <authorList>
            <person name="Saricaoglu S."/>
            <person name="Isik K."/>
        </authorList>
    </citation>
    <scope>NUCLEOTIDE SEQUENCE [LARGE SCALE GENOMIC DNA]</scope>
    <source>
        <strain evidence="9 10">14C53</strain>
    </source>
</reference>
<dbReference type="Gene3D" id="3.10.450.50">
    <property type="match status" value="1"/>
</dbReference>
<evidence type="ECO:0000256" key="1">
    <source>
        <dbReference type="ARBA" id="ARBA00010641"/>
    </source>
</evidence>
<dbReference type="AlphaFoldDB" id="A0A5C4JJM8"/>
<evidence type="ECO:0000313" key="10">
    <source>
        <dbReference type="Proteomes" id="UP000309174"/>
    </source>
</evidence>
<dbReference type="InterPro" id="IPR036388">
    <property type="entry name" value="WH-like_DNA-bd_sf"/>
</dbReference>
<dbReference type="SUPFAM" id="SSF54427">
    <property type="entry name" value="NTF2-like"/>
    <property type="match status" value="1"/>
</dbReference>
<dbReference type="SUPFAM" id="SSF88659">
    <property type="entry name" value="Sigma3 and sigma4 domains of RNA polymerase sigma factors"/>
    <property type="match status" value="1"/>
</dbReference>
<evidence type="ECO:0000256" key="3">
    <source>
        <dbReference type="ARBA" id="ARBA00023015"/>
    </source>
</evidence>
<accession>A0A5C4JJM8</accession>
<feature type="domain" description="RNA polymerase sigma-70 region 2" evidence="6">
    <location>
        <begin position="14"/>
        <end position="75"/>
    </location>
</feature>
<evidence type="ECO:0000256" key="2">
    <source>
        <dbReference type="ARBA" id="ARBA00011344"/>
    </source>
</evidence>
<dbReference type="Gene3D" id="1.10.1740.10">
    <property type="match status" value="1"/>
</dbReference>
<protein>
    <submittedName>
        <fullName evidence="9">Sigma-70 family RNA polymerase sigma factor</fullName>
    </submittedName>
</protein>
<feature type="domain" description="RNA polymerase sigma factor 70 region 4 type 2" evidence="7">
    <location>
        <begin position="113"/>
        <end position="164"/>
    </location>
</feature>
<evidence type="ECO:0000259" key="6">
    <source>
        <dbReference type="Pfam" id="PF04542"/>
    </source>
</evidence>
<dbReference type="InterPro" id="IPR013324">
    <property type="entry name" value="RNA_pol_sigma_r3/r4-like"/>
</dbReference>
<dbReference type="InterPro" id="IPR032710">
    <property type="entry name" value="NTF2-like_dom_sf"/>
</dbReference>
<comment type="subunit">
    <text evidence="2">Interacts transiently with the RNA polymerase catalytic core formed by RpoA, RpoB, RpoC and RpoZ (2 alpha, 1 beta, 1 beta' and 1 omega subunit) to form the RNA polymerase holoenzyme that can initiate transcription.</text>
</comment>
<dbReference type="Pfam" id="PF08281">
    <property type="entry name" value="Sigma70_r4_2"/>
    <property type="match status" value="1"/>
</dbReference>
<feature type="domain" description="SnoaL-like" evidence="8">
    <location>
        <begin position="184"/>
        <end position="276"/>
    </location>
</feature>
<dbReference type="SUPFAM" id="SSF88946">
    <property type="entry name" value="Sigma2 domain of RNA polymerase sigma factors"/>
    <property type="match status" value="1"/>
</dbReference>
<dbReference type="Gene3D" id="1.10.10.10">
    <property type="entry name" value="Winged helix-like DNA-binding domain superfamily/Winged helix DNA-binding domain"/>
    <property type="match status" value="1"/>
</dbReference>
<evidence type="ECO:0000256" key="5">
    <source>
        <dbReference type="ARBA" id="ARBA00023163"/>
    </source>
</evidence>